<dbReference type="PROSITE" id="PS50206">
    <property type="entry name" value="RHODANESE_3"/>
    <property type="match status" value="1"/>
</dbReference>
<dbReference type="PANTHER" id="PTHR43318:SF1">
    <property type="entry name" value="POLYSACCHARIDE BIOSYNTHESIS PROTEIN EPSC-RELATED"/>
    <property type="match status" value="1"/>
</dbReference>
<dbReference type="RefSeq" id="WP_159548076.1">
    <property type="nucleotide sequence ID" value="NZ_CP035042.1"/>
</dbReference>
<dbReference type="InterPro" id="IPR001763">
    <property type="entry name" value="Rhodanese-like_dom"/>
</dbReference>
<dbReference type="AlphaFoldDB" id="A0A6I6SPA7"/>
<dbReference type="Proteomes" id="UP000464013">
    <property type="component" value="Chromosome"/>
</dbReference>
<dbReference type="InterPro" id="IPR029063">
    <property type="entry name" value="SAM-dependent_MTases_sf"/>
</dbReference>
<feature type="transmembrane region" description="Helical" evidence="2">
    <location>
        <begin position="110"/>
        <end position="132"/>
    </location>
</feature>
<dbReference type="SUPFAM" id="SSF53335">
    <property type="entry name" value="S-adenosyl-L-methionine-dependent methyltransferases"/>
    <property type="match status" value="1"/>
</dbReference>
<feature type="transmembrane region" description="Helical" evidence="2">
    <location>
        <begin position="51"/>
        <end position="72"/>
    </location>
</feature>
<keyword evidence="5" id="KW-1185">Reference proteome</keyword>
<dbReference type="SUPFAM" id="SSF51735">
    <property type="entry name" value="NAD(P)-binding Rossmann-fold domains"/>
    <property type="match status" value="1"/>
</dbReference>
<sequence length="649" mass="70841">MQIPLQPLLVLPRCVKRRVLVMTDAALMVASLHVAAALHRESLAPFAELGLWRTSIVVALASLVLFHWLGLYRMVIRYMSHTTVPIVGAAVLLSALVAELVGQWMGTGLVMPIVVTYALLLLLGIGSVRFLLRELYLHSQRRKRRPVVIYGAGAAGSELVSALRHGREYEPVAFVDDWRGLNGALVEGLRVHQPVALAALIEEYKAAMVLLAIPSAPRCRRREILQRLSALSVPVKTIPGSADVIAGRASISEVRDVALEDLLGREPVPPFPDLMDADIRGKTVMVTGAGGSIGSELCRQILAQRPVRLLLLDKCEFALYAIEQELSRHPAVAAGVELKPLLVSVQSGDALATLFDTFEVNTVYHAAAYKHVPMVEYNLVEGVRNNVFGTLALAQAAIQGGVSTFVMVSTDKAVRPTNAMGASKRLAELICQAFAHAGSQTRFCMVRFGNVLGSSGSVVPRFRQQIERGGPVEVTHPDITRYFMTIPEAAQLVIQAGAMGSGGEVFVLDMGEPVRIHDLAVNMIRLSGLSVRDERHPEGDIEIVYTGLRPGEKLFEELLIGDAAARTCHDRIMTSSERYWEWSLLEAFLRRLERALAASDHATVRQLLLAAPLDYRPSDGLADLIWEARQARQSSVRLDTVLSPMVKGG</sequence>
<dbReference type="KEGG" id="htx:EKK97_00975"/>
<reference evidence="4 5" key="1">
    <citation type="submission" date="2019-01" db="EMBL/GenBank/DDBJ databases">
        <title>Complete genome of a denitifying bacterium Halomons sp. BC-M4-5.</title>
        <authorList>
            <person name="Wang L."/>
            <person name="Shao Z."/>
        </authorList>
    </citation>
    <scope>NUCLEOTIDE SEQUENCE [LARGE SCALE GENOMIC DNA]</scope>
    <source>
        <strain evidence="4 5">BC-M4-5</strain>
    </source>
</reference>
<organism evidence="4 5">
    <name type="scientific">Billgrantia tianxiuensis</name>
    <dbReference type="NCBI Taxonomy" id="2497861"/>
    <lineage>
        <taxon>Bacteria</taxon>
        <taxon>Pseudomonadati</taxon>
        <taxon>Pseudomonadota</taxon>
        <taxon>Gammaproteobacteria</taxon>
        <taxon>Oceanospirillales</taxon>
        <taxon>Halomonadaceae</taxon>
        <taxon>Billgrantia</taxon>
    </lineage>
</organism>
<keyword evidence="2" id="KW-0812">Transmembrane</keyword>
<evidence type="ECO:0000259" key="3">
    <source>
        <dbReference type="PROSITE" id="PS50206"/>
    </source>
</evidence>
<dbReference type="InterPro" id="IPR036291">
    <property type="entry name" value="NAD(P)-bd_dom_sf"/>
</dbReference>
<dbReference type="EMBL" id="CP035042">
    <property type="protein sequence ID" value="QHC48453.1"/>
    <property type="molecule type" value="Genomic_DNA"/>
</dbReference>
<evidence type="ECO:0000313" key="5">
    <source>
        <dbReference type="Proteomes" id="UP000464013"/>
    </source>
</evidence>
<evidence type="ECO:0000256" key="2">
    <source>
        <dbReference type="SAM" id="Phobius"/>
    </source>
</evidence>
<gene>
    <name evidence="4" type="ORF">EKK97_00975</name>
</gene>
<evidence type="ECO:0000313" key="4">
    <source>
        <dbReference type="EMBL" id="QHC48453.1"/>
    </source>
</evidence>
<dbReference type="InterPro" id="IPR051203">
    <property type="entry name" value="Polysaccharide_Synthase-Rel"/>
</dbReference>
<dbReference type="PANTHER" id="PTHR43318">
    <property type="entry name" value="UDP-N-ACETYLGLUCOSAMINE 4,6-DEHYDRATASE"/>
    <property type="match status" value="1"/>
</dbReference>
<dbReference type="OrthoDB" id="9803111at2"/>
<accession>A0A6I6SPA7</accession>
<dbReference type="Gene3D" id="3.40.50.720">
    <property type="entry name" value="NAD(P)-binding Rossmann-like Domain"/>
    <property type="match status" value="2"/>
</dbReference>
<dbReference type="InterPro" id="IPR003869">
    <property type="entry name" value="Polysac_CapD-like"/>
</dbReference>
<name>A0A6I6SPA7_9GAMM</name>
<dbReference type="Pfam" id="PF02719">
    <property type="entry name" value="Polysacc_synt_2"/>
    <property type="match status" value="1"/>
</dbReference>
<feature type="domain" description="Rhodanese" evidence="3">
    <location>
        <begin position="132"/>
        <end position="187"/>
    </location>
</feature>
<proteinExistence type="inferred from homology"/>
<keyword evidence="2" id="KW-1133">Transmembrane helix</keyword>
<feature type="transmembrane region" description="Helical" evidence="2">
    <location>
        <begin position="20"/>
        <end position="39"/>
    </location>
</feature>
<dbReference type="CDD" id="cd05237">
    <property type="entry name" value="UDP_invert_4-6DH_SDR_e"/>
    <property type="match status" value="1"/>
</dbReference>
<comment type="similarity">
    <text evidence="1">Belongs to the polysaccharide synthase family.</text>
</comment>
<evidence type="ECO:0000256" key="1">
    <source>
        <dbReference type="ARBA" id="ARBA00007430"/>
    </source>
</evidence>
<keyword evidence="2" id="KW-0472">Membrane</keyword>
<feature type="transmembrane region" description="Helical" evidence="2">
    <location>
        <begin position="84"/>
        <end position="104"/>
    </location>
</feature>
<protein>
    <submittedName>
        <fullName evidence="4">Polysaccharide biosynthesis protein</fullName>
    </submittedName>
</protein>